<evidence type="ECO:0000313" key="3">
    <source>
        <dbReference type="Proteomes" id="UP000215335"/>
    </source>
</evidence>
<keyword evidence="3" id="KW-1185">Reference proteome</keyword>
<dbReference type="EMBL" id="NNAY01001207">
    <property type="protein sequence ID" value="OXU24731.1"/>
    <property type="molecule type" value="Genomic_DNA"/>
</dbReference>
<dbReference type="Proteomes" id="UP000215335">
    <property type="component" value="Unassembled WGS sequence"/>
</dbReference>
<evidence type="ECO:0000256" key="1">
    <source>
        <dbReference type="SAM" id="MobiDB-lite"/>
    </source>
</evidence>
<name>A0A232F1X0_9HYME</name>
<reference evidence="2 3" key="1">
    <citation type="journal article" date="2017" name="Curr. Biol.">
        <title>The Evolution of Venom by Co-option of Single-Copy Genes.</title>
        <authorList>
            <person name="Martinson E.O."/>
            <person name="Mrinalini"/>
            <person name="Kelkar Y.D."/>
            <person name="Chang C.H."/>
            <person name="Werren J.H."/>
        </authorList>
    </citation>
    <scope>NUCLEOTIDE SEQUENCE [LARGE SCALE GENOMIC DNA]</scope>
    <source>
        <strain evidence="2 3">Alberta</strain>
        <tissue evidence="2">Whole body</tissue>
    </source>
</reference>
<feature type="region of interest" description="Disordered" evidence="1">
    <location>
        <begin position="62"/>
        <end position="88"/>
    </location>
</feature>
<sequence>NINQASHKEGHKTPQKPSRPETTAKEGLGMPRRHLAGIGRGLFSPGFYPALPLPTTTAVSIPLQHPDLPGGGNGGYVQQRRAPQRHIGSSRAPENFAVFLYLLGLNKYKLRACSKLCPQLKSKLLFSPN</sequence>
<protein>
    <submittedName>
        <fullName evidence="2">Uncharacterized protein</fullName>
    </submittedName>
</protein>
<proteinExistence type="predicted"/>
<comment type="caution">
    <text evidence="2">The sequence shown here is derived from an EMBL/GenBank/DDBJ whole genome shotgun (WGS) entry which is preliminary data.</text>
</comment>
<feature type="non-terminal residue" evidence="2">
    <location>
        <position position="1"/>
    </location>
</feature>
<accession>A0A232F1X0</accession>
<evidence type="ECO:0000313" key="2">
    <source>
        <dbReference type="EMBL" id="OXU24731.1"/>
    </source>
</evidence>
<gene>
    <name evidence="2" type="ORF">TSAR_004907</name>
</gene>
<organism evidence="2 3">
    <name type="scientific">Trichomalopsis sarcophagae</name>
    <dbReference type="NCBI Taxonomy" id="543379"/>
    <lineage>
        <taxon>Eukaryota</taxon>
        <taxon>Metazoa</taxon>
        <taxon>Ecdysozoa</taxon>
        <taxon>Arthropoda</taxon>
        <taxon>Hexapoda</taxon>
        <taxon>Insecta</taxon>
        <taxon>Pterygota</taxon>
        <taxon>Neoptera</taxon>
        <taxon>Endopterygota</taxon>
        <taxon>Hymenoptera</taxon>
        <taxon>Apocrita</taxon>
        <taxon>Proctotrupomorpha</taxon>
        <taxon>Chalcidoidea</taxon>
        <taxon>Pteromalidae</taxon>
        <taxon>Pteromalinae</taxon>
        <taxon>Trichomalopsis</taxon>
    </lineage>
</organism>
<dbReference type="AlphaFoldDB" id="A0A232F1X0"/>
<feature type="region of interest" description="Disordered" evidence="1">
    <location>
        <begin position="1"/>
        <end position="31"/>
    </location>
</feature>
<feature type="compositionally biased region" description="Basic and acidic residues" evidence="1">
    <location>
        <begin position="1"/>
        <end position="24"/>
    </location>
</feature>